<dbReference type="Gene3D" id="3.60.21.10">
    <property type="match status" value="1"/>
</dbReference>
<dbReference type="EMBL" id="JAPDOD010000059">
    <property type="protein sequence ID" value="MDA0166137.1"/>
    <property type="molecule type" value="Genomic_DNA"/>
</dbReference>
<feature type="compositionally biased region" description="Polar residues" evidence="1">
    <location>
        <begin position="395"/>
        <end position="410"/>
    </location>
</feature>
<evidence type="ECO:0000256" key="1">
    <source>
        <dbReference type="SAM" id="MobiDB-lite"/>
    </source>
</evidence>
<reference evidence="3" key="1">
    <citation type="submission" date="2022-10" db="EMBL/GenBank/DDBJ databases">
        <title>The WGS of Solirubrobacter ginsenosidimutans DSM 21036.</title>
        <authorList>
            <person name="Jiang Z."/>
        </authorList>
    </citation>
    <scope>NUCLEOTIDE SEQUENCE</scope>
    <source>
        <strain evidence="3">DSM 21036</strain>
    </source>
</reference>
<evidence type="ECO:0000313" key="3">
    <source>
        <dbReference type="EMBL" id="MDA0166137.1"/>
    </source>
</evidence>
<sequence length="926" mass="98627">MLLAAGLTIVLLVAIAVNAASQQGGDTPPVFDPESPRFTLAIVPDTQYLLDNERGDSEPVNDAFDWIVANRAKENIAFVAGLGDITQDATAGEMARADAAYQHLDRAHMPYSAPTGNHDIRSGDDQRGDTPYIRTFGPDRYKDDPTFGGASPGGYNTFHIVRAAGREFMILALDWRLSNTGYAWAQSVLDAHPKIPTIVTTHEIVNNDTGTPRLLTYGQQLWDRLIRKNDQIFLTLNGHYWPVGRMTMKNDFGHDVQMNLANYQDKYYGGAGMIRTYAFDLRRKTVDVSTFSPWVMQTPIVDRTPLMEEMIEKTDAQNRFSLPLDLDTRFGTAAEPAEVSTEKLLVPGTVALWRPQKTDAGGVADLSGNGNDLTPVTLAGGGTLDLVDDHRTDAPSKQSLKFTGGTNPSRGTYLKTGDAAPLNKMTFEHGYTIEAVFKLPAGCCQVNGWMGLLGQMGTGADLGRTQGNPREPSMQLDLSQAAELQWAIWPLNRGDNTTSWGHLMDTNRWSHVAVVNDGRFIDMYIDGSLNHRVPSTEAIGMGSTGRPWMLGASNENNIISQTFNGLVGDVRVVDRPLHPSQFLISRTTSTVQAKTAVLDRGRHEVAITLAGAESAAGTIETSLLVPWTGQRVSLGTQPYKVESAAGTTIRLPLGDADYRELVQGRAEGTRVMIKVDGARAMLHLSAPGNEGQAPTTTAALSPAPVGGEYVDPTVTLTAVSADGAAVDHTEYRIDGGEWTAYTAPFAVKVAGAHLLEYHSVDKAGNVEEPKPLTFSVHLLATPVGGTAGGDVPATLALTLAAPAKFGAFTPGLDKAYTATASAQVVSTAGDAALSVADPSSTAPGHLVNGAFSLAEALEAKATSTGGTVTGDFTPLGAGALGLLTYGGPVSNDTVELSFRQKITAAQPLRTGGYSKALTFTLSTTTP</sequence>
<dbReference type="InterPro" id="IPR029052">
    <property type="entry name" value="Metallo-depent_PP-like"/>
</dbReference>
<keyword evidence="2" id="KW-0732">Signal</keyword>
<dbReference type="AlphaFoldDB" id="A0A9X3N0T6"/>
<dbReference type="RefSeq" id="WP_270045398.1">
    <property type="nucleotide sequence ID" value="NZ_JAPDOD010000059.1"/>
</dbReference>
<dbReference type="SUPFAM" id="SSF49899">
    <property type="entry name" value="Concanavalin A-like lectins/glucanases"/>
    <property type="match status" value="1"/>
</dbReference>
<dbReference type="InterPro" id="IPR013320">
    <property type="entry name" value="ConA-like_dom_sf"/>
</dbReference>
<dbReference type="PANTHER" id="PTHR43143:SF5">
    <property type="entry name" value="SECRETED PROTEIN"/>
    <property type="match status" value="1"/>
</dbReference>
<evidence type="ECO:0000256" key="2">
    <source>
        <dbReference type="SAM" id="SignalP"/>
    </source>
</evidence>
<dbReference type="InterPro" id="IPR058094">
    <property type="entry name" value="Ig-like_OmpL47-like"/>
</dbReference>
<dbReference type="Pfam" id="PF13385">
    <property type="entry name" value="Laminin_G_3"/>
    <property type="match status" value="1"/>
</dbReference>
<dbReference type="PANTHER" id="PTHR43143">
    <property type="entry name" value="METALLOPHOSPHOESTERASE, CALCINEURIN SUPERFAMILY"/>
    <property type="match status" value="1"/>
</dbReference>
<protein>
    <recommendedName>
        <fullName evidence="5">Calcineurin-like phosphoesterase domain-containing protein</fullName>
    </recommendedName>
</protein>
<evidence type="ECO:0000313" key="4">
    <source>
        <dbReference type="Proteomes" id="UP001149140"/>
    </source>
</evidence>
<proteinExistence type="predicted"/>
<dbReference type="InterPro" id="IPR051918">
    <property type="entry name" value="STPP_CPPED1"/>
</dbReference>
<keyword evidence="4" id="KW-1185">Reference proteome</keyword>
<dbReference type="Proteomes" id="UP001149140">
    <property type="component" value="Unassembled WGS sequence"/>
</dbReference>
<feature type="chain" id="PRO_5040883547" description="Calcineurin-like phosphoesterase domain-containing protein" evidence="2">
    <location>
        <begin position="20"/>
        <end position="926"/>
    </location>
</feature>
<dbReference type="Gene3D" id="2.60.120.200">
    <property type="match status" value="1"/>
</dbReference>
<comment type="caution">
    <text evidence="3">The sequence shown here is derived from an EMBL/GenBank/DDBJ whole genome shotgun (WGS) entry which is preliminary data.</text>
</comment>
<organism evidence="3 4">
    <name type="scientific">Solirubrobacter ginsenosidimutans</name>
    <dbReference type="NCBI Taxonomy" id="490573"/>
    <lineage>
        <taxon>Bacteria</taxon>
        <taxon>Bacillati</taxon>
        <taxon>Actinomycetota</taxon>
        <taxon>Thermoleophilia</taxon>
        <taxon>Solirubrobacterales</taxon>
        <taxon>Solirubrobacteraceae</taxon>
        <taxon>Solirubrobacter</taxon>
    </lineage>
</organism>
<dbReference type="SUPFAM" id="SSF56300">
    <property type="entry name" value="Metallo-dependent phosphatases"/>
    <property type="match status" value="1"/>
</dbReference>
<name>A0A9X3N0T6_9ACTN</name>
<gene>
    <name evidence="3" type="ORF">OM076_38085</name>
</gene>
<feature type="region of interest" description="Disordered" evidence="1">
    <location>
        <begin position="395"/>
        <end position="415"/>
    </location>
</feature>
<accession>A0A9X3N0T6</accession>
<dbReference type="NCBIfam" id="NF047446">
    <property type="entry name" value="barrel_OmpL47"/>
    <property type="match status" value="1"/>
</dbReference>
<evidence type="ECO:0008006" key="5">
    <source>
        <dbReference type="Google" id="ProtNLM"/>
    </source>
</evidence>
<feature type="signal peptide" evidence="2">
    <location>
        <begin position="1"/>
        <end position="19"/>
    </location>
</feature>